<keyword evidence="1" id="KW-0378">Hydrolase</keyword>
<dbReference type="PANTHER" id="PTHR20935:SF1">
    <property type="entry name" value="SLL1549 PROTEIN"/>
    <property type="match status" value="1"/>
</dbReference>
<organism evidence="2 3">
    <name type="scientific">Nocardioides scoriae</name>
    <dbReference type="NCBI Taxonomy" id="642780"/>
    <lineage>
        <taxon>Bacteria</taxon>
        <taxon>Bacillati</taxon>
        <taxon>Actinomycetota</taxon>
        <taxon>Actinomycetes</taxon>
        <taxon>Propionibacteriales</taxon>
        <taxon>Nocardioidaceae</taxon>
        <taxon>Nocardioides</taxon>
    </lineage>
</organism>
<dbReference type="InterPro" id="IPR013078">
    <property type="entry name" value="His_Pase_superF_clade-1"/>
</dbReference>
<reference evidence="3" key="1">
    <citation type="submission" date="2016-10" db="EMBL/GenBank/DDBJ databases">
        <authorList>
            <person name="Varghese N."/>
            <person name="Submissions S."/>
        </authorList>
    </citation>
    <scope>NUCLEOTIDE SEQUENCE [LARGE SCALE GENOMIC DNA]</scope>
    <source>
        <strain evidence="3">DSM 22127</strain>
    </source>
</reference>
<dbReference type="InterPro" id="IPR051021">
    <property type="entry name" value="Mito_Ser/Thr_phosphatase"/>
</dbReference>
<dbReference type="InterPro" id="IPR029033">
    <property type="entry name" value="His_PPase_superfam"/>
</dbReference>
<sequence>MPDSHHSEGRLLVVLRHARAEAFAQDDHARHLTDRGRRDAAGTGDWLRTQGVVPDLALVSSASRTRETWALVAEALGEAVADTRTEVSDAVYSASPETVLDLLREVPAQHRVVAYVGHNPTAASLPQLLEDGEGDPLVFARLSSGFAPASVAVLRFEGEWADLDEAGATLVALHAPGDPA</sequence>
<name>A0A1H1NCA7_9ACTN</name>
<dbReference type="CDD" id="cd07040">
    <property type="entry name" value="HP"/>
    <property type="match status" value="1"/>
</dbReference>
<dbReference type="GO" id="GO:0016787">
    <property type="term" value="F:hydrolase activity"/>
    <property type="evidence" value="ECO:0007669"/>
    <property type="project" value="UniProtKB-KW"/>
</dbReference>
<evidence type="ECO:0000256" key="1">
    <source>
        <dbReference type="ARBA" id="ARBA00022801"/>
    </source>
</evidence>
<dbReference type="Proteomes" id="UP000198859">
    <property type="component" value="Chromosome I"/>
</dbReference>
<dbReference type="Gene3D" id="3.40.50.1240">
    <property type="entry name" value="Phosphoglycerate mutase-like"/>
    <property type="match status" value="1"/>
</dbReference>
<accession>A0A1H1NCA7</accession>
<evidence type="ECO:0000313" key="2">
    <source>
        <dbReference type="EMBL" id="SDR96563.1"/>
    </source>
</evidence>
<dbReference type="AlphaFoldDB" id="A0A1H1NCA7"/>
<dbReference type="STRING" id="642780.SAMN04488570_0832"/>
<gene>
    <name evidence="2" type="ORF">SAMN04488570_0832</name>
</gene>
<proteinExistence type="predicted"/>
<keyword evidence="3" id="KW-1185">Reference proteome</keyword>
<evidence type="ECO:0000313" key="3">
    <source>
        <dbReference type="Proteomes" id="UP000198859"/>
    </source>
</evidence>
<protein>
    <submittedName>
        <fullName evidence="2">Phosphohistidine phosphatase</fullName>
    </submittedName>
</protein>
<dbReference type="Pfam" id="PF00300">
    <property type="entry name" value="His_Phos_1"/>
    <property type="match status" value="1"/>
</dbReference>
<dbReference type="PANTHER" id="PTHR20935">
    <property type="entry name" value="PHOSPHOGLYCERATE MUTASE-RELATED"/>
    <property type="match status" value="1"/>
</dbReference>
<dbReference type="SUPFAM" id="SSF53254">
    <property type="entry name" value="Phosphoglycerate mutase-like"/>
    <property type="match status" value="1"/>
</dbReference>
<dbReference type="EMBL" id="LT629757">
    <property type="protein sequence ID" value="SDR96563.1"/>
    <property type="molecule type" value="Genomic_DNA"/>
</dbReference>